<dbReference type="AlphaFoldDB" id="X0T5Z3"/>
<proteinExistence type="predicted"/>
<gene>
    <name evidence="1" type="ORF">S01H1_09396</name>
</gene>
<reference evidence="1" key="1">
    <citation type="journal article" date="2014" name="Front. Microbiol.">
        <title>High frequency of phylogenetically diverse reductive dehalogenase-homologous genes in deep subseafloor sedimentary metagenomes.</title>
        <authorList>
            <person name="Kawai M."/>
            <person name="Futagami T."/>
            <person name="Toyoda A."/>
            <person name="Takaki Y."/>
            <person name="Nishi S."/>
            <person name="Hori S."/>
            <person name="Arai W."/>
            <person name="Tsubouchi T."/>
            <person name="Morono Y."/>
            <person name="Uchiyama I."/>
            <person name="Ito T."/>
            <person name="Fujiyama A."/>
            <person name="Inagaki F."/>
            <person name="Takami H."/>
        </authorList>
    </citation>
    <scope>NUCLEOTIDE SEQUENCE</scope>
    <source>
        <strain evidence="1">Expedition CK06-06</strain>
    </source>
</reference>
<organism evidence="1">
    <name type="scientific">marine sediment metagenome</name>
    <dbReference type="NCBI Taxonomy" id="412755"/>
    <lineage>
        <taxon>unclassified sequences</taxon>
        <taxon>metagenomes</taxon>
        <taxon>ecological metagenomes</taxon>
    </lineage>
</organism>
<comment type="caution">
    <text evidence="1">The sequence shown here is derived from an EMBL/GenBank/DDBJ whole genome shotgun (WGS) entry which is preliminary data.</text>
</comment>
<dbReference type="EMBL" id="BARS01004804">
    <property type="protein sequence ID" value="GAF83597.1"/>
    <property type="molecule type" value="Genomic_DNA"/>
</dbReference>
<accession>X0T5Z3</accession>
<name>X0T5Z3_9ZZZZ</name>
<protein>
    <submittedName>
        <fullName evidence="1">Uncharacterized protein</fullName>
    </submittedName>
</protein>
<sequence>MPGPIHGGIMWADQWRPGAGVAGVEQRLEIGDFAEDMVVVGIYLDHGTGAITSTAKLEMAKAGSRNKYSVYSDIFTLSHLFDPDTEGGKFELGVYLPAGEQCVFTVQHTGTDALKWLVVVAPPPVADRKLASMVAALTPSQRE</sequence>
<evidence type="ECO:0000313" key="1">
    <source>
        <dbReference type="EMBL" id="GAF83597.1"/>
    </source>
</evidence>